<gene>
    <name evidence="6" type="ORF">T9A_00661</name>
</gene>
<name>A0ABR4WG32_9GAMM</name>
<proteinExistence type="predicted"/>
<dbReference type="SUPFAM" id="SSF56300">
    <property type="entry name" value="Metallo-dependent phosphatases"/>
    <property type="match status" value="1"/>
</dbReference>
<evidence type="ECO:0000256" key="1">
    <source>
        <dbReference type="ARBA" id="ARBA00022729"/>
    </source>
</evidence>
<keyword evidence="1 4" id="KW-0732">Signal</keyword>
<evidence type="ECO:0000256" key="2">
    <source>
        <dbReference type="ARBA" id="ARBA00022801"/>
    </source>
</evidence>
<dbReference type="RefSeq" id="WP_035245066.1">
    <property type="nucleotide sequence ID" value="NZ_ARXU01000002.1"/>
</dbReference>
<protein>
    <submittedName>
        <fullName evidence="6">Metallophosphoesterase-like protein</fullName>
    </submittedName>
</protein>
<evidence type="ECO:0000256" key="3">
    <source>
        <dbReference type="SAM" id="MobiDB-lite"/>
    </source>
</evidence>
<evidence type="ECO:0000259" key="5">
    <source>
        <dbReference type="Pfam" id="PF00149"/>
    </source>
</evidence>
<accession>A0ABR4WG32</accession>
<evidence type="ECO:0000313" key="6">
    <source>
        <dbReference type="EMBL" id="KGD62370.1"/>
    </source>
</evidence>
<evidence type="ECO:0000256" key="4">
    <source>
        <dbReference type="SAM" id="SignalP"/>
    </source>
</evidence>
<reference evidence="6 7" key="1">
    <citation type="submission" date="2012-09" db="EMBL/GenBank/DDBJ databases">
        <title>Genome Sequence of alkane-degrading Bacterium Alcanivorax jadensis T9.</title>
        <authorList>
            <person name="Lai Q."/>
            <person name="Shao Z."/>
        </authorList>
    </citation>
    <scope>NUCLEOTIDE SEQUENCE [LARGE SCALE GENOMIC DNA]</scope>
    <source>
        <strain evidence="6 7">T9</strain>
    </source>
</reference>
<dbReference type="Pfam" id="PF00149">
    <property type="entry name" value="Metallophos"/>
    <property type="match status" value="1"/>
</dbReference>
<dbReference type="InterPro" id="IPR051558">
    <property type="entry name" value="Metallophosphoesterase_PAP"/>
</dbReference>
<evidence type="ECO:0000313" key="7">
    <source>
        <dbReference type="Proteomes" id="UP000029443"/>
    </source>
</evidence>
<dbReference type="Gene3D" id="3.60.21.10">
    <property type="match status" value="1"/>
</dbReference>
<dbReference type="InterPro" id="IPR029052">
    <property type="entry name" value="Metallo-depent_PP-like"/>
</dbReference>
<feature type="domain" description="Calcineurin-like phosphoesterase" evidence="5">
    <location>
        <begin position="70"/>
        <end position="314"/>
    </location>
</feature>
<feature type="chain" id="PRO_5047444367" evidence="4">
    <location>
        <begin position="21"/>
        <end position="703"/>
    </location>
</feature>
<organism evidence="6 7">
    <name type="scientific">Alcanivorax jadensis T9</name>
    <dbReference type="NCBI Taxonomy" id="1177181"/>
    <lineage>
        <taxon>Bacteria</taxon>
        <taxon>Pseudomonadati</taxon>
        <taxon>Pseudomonadota</taxon>
        <taxon>Gammaproteobacteria</taxon>
        <taxon>Oceanospirillales</taxon>
        <taxon>Alcanivoracaceae</taxon>
        <taxon>Alcanivorax</taxon>
    </lineage>
</organism>
<feature type="signal peptide" evidence="4">
    <location>
        <begin position="1"/>
        <end position="20"/>
    </location>
</feature>
<feature type="compositionally biased region" description="Acidic residues" evidence="3">
    <location>
        <begin position="49"/>
        <end position="58"/>
    </location>
</feature>
<feature type="region of interest" description="Disordered" evidence="3">
    <location>
        <begin position="21"/>
        <end position="66"/>
    </location>
</feature>
<feature type="compositionally biased region" description="Low complexity" evidence="3">
    <location>
        <begin position="27"/>
        <end position="39"/>
    </location>
</feature>
<keyword evidence="7" id="KW-1185">Reference proteome</keyword>
<sequence length="703" mass="73534">MTFPWKLLPLVAALTLTACGGGGSSGSGPANDANSGGNDETPNTPSEPGGEDGGDEGGEGPVASNPPAALRFIVIGDSGSGSAGQYAVGEAIAEVCQRKDEFVDDMAFPGCDLVVGLGDNIYESGVTSVDDPQFAEKFEKPFDPVQLPFYMVLGNHDNTAYVGGDGAGNSRGEFQVDYTYFDGKLSNRWNMPDRYFLHSAGTTHTNPRSLVDFVALDSNPIAGGFGDPDIAYAYHTYGIDQRNWTVNTLAGSNAVFKIAMAHHPYLSNGTHGNAGNYDGVPSEILPVLAGERWKAFMEEAVCDQTDFFFAGHDHDLQVLEAVPECGRTEFVVSGAAGKTRSIDDPERNAARFQQGDVYGFFWMKATEADPVTLAPATLCLDAYVVDPEAEGLGVISNGELTPAYTHCYDKQPMAGLVPGNDFSGLPLGDGALPLPLPDGFDADFTGPLKELRETLVSGFTQAGANLPEDQRQVFDQMIAGTDILFNAMDAATAAILQGDSSGITQSVQAVLAASEQLQAIDTSGLPAPFDQLGGAFDALAAGFGGGGGDAGEGGTVEDIAFIAGPLVALSRNLNNILDGIEEQVPGEVPVFAGLTSVLSTVSLGLANTLEQLVLLDTSATGEQLVGTVQQTLENLVNDVLWLNQIPGAEDYATLPGDALSSGLLIVVREVTEQLDERLLSPLAPLLDLLSPITGLLAGLFDGF</sequence>
<dbReference type="PROSITE" id="PS51257">
    <property type="entry name" value="PROKAR_LIPOPROTEIN"/>
    <property type="match status" value="1"/>
</dbReference>
<keyword evidence="2" id="KW-0378">Hydrolase</keyword>
<dbReference type="InterPro" id="IPR004843">
    <property type="entry name" value="Calcineurin-like_PHP"/>
</dbReference>
<dbReference type="Proteomes" id="UP000029443">
    <property type="component" value="Unassembled WGS sequence"/>
</dbReference>
<dbReference type="PANTHER" id="PTHR10161:SF14">
    <property type="entry name" value="TARTRATE-RESISTANT ACID PHOSPHATASE TYPE 5"/>
    <property type="match status" value="1"/>
</dbReference>
<dbReference type="PANTHER" id="PTHR10161">
    <property type="entry name" value="TARTRATE-RESISTANT ACID PHOSPHATASE TYPE 5"/>
    <property type="match status" value="1"/>
</dbReference>
<comment type="caution">
    <text evidence="6">The sequence shown here is derived from an EMBL/GenBank/DDBJ whole genome shotgun (WGS) entry which is preliminary data.</text>
</comment>
<dbReference type="EMBL" id="ARXU01000002">
    <property type="protein sequence ID" value="KGD62370.1"/>
    <property type="molecule type" value="Genomic_DNA"/>
</dbReference>